<reference evidence="1" key="1">
    <citation type="journal article" date="2019" name="G3 (Bethesda)">
        <title>Genome Assemblies of Two Rare Opportunistic Yeast Pathogens: Diutina rugosa (syn. Candida rugosa) and Trichomonascus ciferrii (syn. Candida ciferrii).</title>
        <authorList>
            <person name="Mixao V."/>
            <person name="Saus E."/>
            <person name="Hansen A.P."/>
            <person name="Lass-Florl C."/>
            <person name="Gabaldon T."/>
        </authorList>
    </citation>
    <scope>NUCLEOTIDE SEQUENCE</scope>
    <source>
        <strain evidence="1">CBS 4856</strain>
    </source>
</reference>
<gene>
    <name evidence="1" type="ORF">TRICI_002697</name>
</gene>
<organism evidence="1 2">
    <name type="scientific">Trichomonascus ciferrii</name>
    <dbReference type="NCBI Taxonomy" id="44093"/>
    <lineage>
        <taxon>Eukaryota</taxon>
        <taxon>Fungi</taxon>
        <taxon>Dikarya</taxon>
        <taxon>Ascomycota</taxon>
        <taxon>Saccharomycotina</taxon>
        <taxon>Dipodascomycetes</taxon>
        <taxon>Dipodascales</taxon>
        <taxon>Trichomonascaceae</taxon>
        <taxon>Trichomonascus</taxon>
        <taxon>Trichomonascus ciferrii complex</taxon>
    </lineage>
</organism>
<dbReference type="EMBL" id="SWFS01000182">
    <property type="protein sequence ID" value="KAA8915152.1"/>
    <property type="molecule type" value="Genomic_DNA"/>
</dbReference>
<evidence type="ECO:0000313" key="2">
    <source>
        <dbReference type="Proteomes" id="UP000761534"/>
    </source>
</evidence>
<dbReference type="Proteomes" id="UP000761534">
    <property type="component" value="Unassembled WGS sequence"/>
</dbReference>
<protein>
    <submittedName>
        <fullName evidence="1">Uncharacterized protein</fullName>
    </submittedName>
</protein>
<dbReference type="AlphaFoldDB" id="A0A642VBS5"/>
<comment type="caution">
    <text evidence="1">The sequence shown here is derived from an EMBL/GenBank/DDBJ whole genome shotgun (WGS) entry which is preliminary data.</text>
</comment>
<sequence length="99" mass="11520">MLVETIQAPLVRAKQLSAWYRPLTPYGFFQISAKRPQDTWRLAPRNHSSSRRDIDYYWSPPDLREAVPRYGFSVATYGKRTLQGQPVPRLTLGLRELNT</sequence>
<accession>A0A642VBS5</accession>
<keyword evidence="2" id="KW-1185">Reference proteome</keyword>
<name>A0A642VBS5_9ASCO</name>
<evidence type="ECO:0000313" key="1">
    <source>
        <dbReference type="EMBL" id="KAA8915152.1"/>
    </source>
</evidence>
<dbReference type="VEuPathDB" id="FungiDB:TRICI_002697"/>
<proteinExistence type="predicted"/>